<protein>
    <submittedName>
        <fullName evidence="1">Uncharacterized protein</fullName>
    </submittedName>
</protein>
<sequence length="751" mass="88087">MAFIREKEEIKTGFQEIEPWSSEIDLQTDFVMVYGLNESLESRMQQYRERGYKVHLMLGCAWGNYKEYLCGRWDGKEHWDECQTDRNGNPILHGVDTPYMVPTRSFIQYLTEHLCALIDKGITEIYMEEPEFWEAGGYSEAFKKEYLAYYGVDWEPPHTNINAKYRSSRLKAYLYGRLVRHLSRNIKEYGRKTGKEIHFYVATHSLVNYAQWKIMSPESRLLDVDEVDGFIAQVWTGTSGTGNVYEGHYKSRTFETAYLEYGIMQELVKGTDKEVWFLQDPVEDNPEHGWEEYADKYKKTLTAALFWPDVDHYEVCPWPNRVFKGRYPRKVGLAEGMIPTEDMEGAKNIPDTYATFLAGMIQTLGDMTKEESETEKDAVGVFLADSCMYQRTYPDQVEHHGQKINLSGMEDWMNRLIFQKEEERQLLLSMEKMEYAYKECCAFPDWFGLTLPLLKYGLPIQPVYFDHMVRYEEYLRKYRYLILSYEFMKPESEEFHHKLVEWVKQGGTLFYIGKDFDPYNYLQEWWQKFSCDTPAQHLFAEFGMDKEPANGCYRIGEGNVLVWNEVPALLSVNEAIADKYRNWIREGLKMGGYHWNMCNYLSVRRDPYIVIASMQESDTGSVYTKEGLFVDLYEDKYPVVERVLVEPGQEKLLFDLEKIKEDVRIIATAARIENMACENGQLSIEAKAIDHIQVNMRIRLPGKPEDLCAHTESGKNMELQSVWDEKSRTVLLSYRSNNEKVHITGKLKYES</sequence>
<dbReference type="STRING" id="166486.ERS852572_02252"/>
<organism evidence="1 3">
    <name type="scientific">Roseburia intestinalis</name>
    <dbReference type="NCBI Taxonomy" id="166486"/>
    <lineage>
        <taxon>Bacteria</taxon>
        <taxon>Bacillati</taxon>
        <taxon>Bacillota</taxon>
        <taxon>Clostridia</taxon>
        <taxon>Lachnospirales</taxon>
        <taxon>Lachnospiraceae</taxon>
        <taxon>Roseburia</taxon>
    </lineage>
</organism>
<evidence type="ECO:0000313" key="4">
    <source>
        <dbReference type="Proteomes" id="UP000478483"/>
    </source>
</evidence>
<dbReference type="RefSeq" id="WP_006856874.1">
    <property type="nucleotide sequence ID" value="NZ_CABIYH010000016.1"/>
</dbReference>
<name>A0A173UPW5_9FIRM</name>
<dbReference type="GeneID" id="61431540"/>
<dbReference type="EMBL" id="WNAJ01000018">
    <property type="protein sequence ID" value="MTR86090.1"/>
    <property type="molecule type" value="Genomic_DNA"/>
</dbReference>
<reference evidence="2 4" key="2">
    <citation type="journal article" date="2019" name="Nat. Med.">
        <title>A library of human gut bacterial isolates paired with longitudinal multiomics data enables mechanistic microbiome research.</title>
        <authorList>
            <person name="Poyet M."/>
            <person name="Groussin M."/>
            <person name="Gibbons S.M."/>
            <person name="Avila-Pacheco J."/>
            <person name="Jiang X."/>
            <person name="Kearney S.M."/>
            <person name="Perrotta A.R."/>
            <person name="Berdy B."/>
            <person name="Zhao S."/>
            <person name="Lieberman T.D."/>
            <person name="Swanson P.K."/>
            <person name="Smith M."/>
            <person name="Roesemann S."/>
            <person name="Alexander J.E."/>
            <person name="Rich S.A."/>
            <person name="Livny J."/>
            <person name="Vlamakis H."/>
            <person name="Clish C."/>
            <person name="Bullock K."/>
            <person name="Deik A."/>
            <person name="Scott J."/>
            <person name="Pierce K.A."/>
            <person name="Xavier R.J."/>
            <person name="Alm E.J."/>
        </authorList>
    </citation>
    <scope>NUCLEOTIDE SEQUENCE [LARGE SCALE GENOMIC DNA]</scope>
    <source>
        <strain evidence="2 4">BIOML-A1</strain>
    </source>
</reference>
<dbReference type="EMBL" id="CYXZ01000016">
    <property type="protein sequence ID" value="CUN17092.1"/>
    <property type="molecule type" value="Genomic_DNA"/>
</dbReference>
<evidence type="ECO:0000313" key="1">
    <source>
        <dbReference type="EMBL" id="CUN17092.1"/>
    </source>
</evidence>
<evidence type="ECO:0000313" key="3">
    <source>
        <dbReference type="Proteomes" id="UP000095350"/>
    </source>
</evidence>
<dbReference type="Proteomes" id="UP000095350">
    <property type="component" value="Unassembled WGS sequence"/>
</dbReference>
<dbReference type="PaxDb" id="166486-ERS852572_02252"/>
<proteinExistence type="predicted"/>
<evidence type="ECO:0000313" key="2">
    <source>
        <dbReference type="EMBL" id="MTR86090.1"/>
    </source>
</evidence>
<dbReference type="OrthoDB" id="605164at2"/>
<dbReference type="Proteomes" id="UP000478483">
    <property type="component" value="Unassembled WGS sequence"/>
</dbReference>
<accession>A0A173UPW5</accession>
<dbReference type="AlphaFoldDB" id="A0A173UPW5"/>
<reference evidence="1 3" key="1">
    <citation type="submission" date="2015-09" db="EMBL/GenBank/DDBJ databases">
        <authorList>
            <consortium name="Pathogen Informatics"/>
        </authorList>
    </citation>
    <scope>NUCLEOTIDE SEQUENCE [LARGE SCALE GENOMIC DNA]</scope>
    <source>
        <strain evidence="1 3">2789STDY5834960</strain>
    </source>
</reference>
<gene>
    <name evidence="1" type="ORF">ERS852572_02252</name>
    <name evidence="2" type="ORF">GMD50_13770</name>
</gene>